<evidence type="ECO:0000313" key="4">
    <source>
        <dbReference type="Proteomes" id="UP000477543"/>
    </source>
</evidence>
<protein>
    <submittedName>
        <fullName evidence="3">Uncharacterized protein</fullName>
    </submittedName>
</protein>
<dbReference type="EMBL" id="WYDN01000005">
    <property type="protein sequence ID" value="NAZ15880.1"/>
    <property type="molecule type" value="Genomic_DNA"/>
</dbReference>
<evidence type="ECO:0000256" key="1">
    <source>
        <dbReference type="SAM" id="MobiDB-lite"/>
    </source>
</evidence>
<gene>
    <name evidence="3" type="ORF">GT020_07345</name>
</gene>
<name>A0A6L9G671_9MICC</name>
<keyword evidence="2" id="KW-0812">Transmembrane</keyword>
<comment type="caution">
    <text evidence="3">The sequence shown here is derived from an EMBL/GenBank/DDBJ whole genome shotgun (WGS) entry which is preliminary data.</text>
</comment>
<dbReference type="Proteomes" id="UP000477543">
    <property type="component" value="Unassembled WGS sequence"/>
</dbReference>
<accession>A0A6L9G671</accession>
<keyword evidence="2" id="KW-1133">Transmembrane helix</keyword>
<feature type="region of interest" description="Disordered" evidence="1">
    <location>
        <begin position="62"/>
        <end position="88"/>
    </location>
</feature>
<evidence type="ECO:0000256" key="2">
    <source>
        <dbReference type="SAM" id="Phobius"/>
    </source>
</evidence>
<proteinExistence type="predicted"/>
<feature type="compositionally biased region" description="Low complexity" evidence="1">
    <location>
        <begin position="62"/>
        <end position="81"/>
    </location>
</feature>
<keyword evidence="2" id="KW-0472">Membrane</keyword>
<dbReference type="AlphaFoldDB" id="A0A6L9G671"/>
<evidence type="ECO:0000313" key="3">
    <source>
        <dbReference type="EMBL" id="NAZ15880.1"/>
    </source>
</evidence>
<feature type="transmembrane region" description="Helical" evidence="2">
    <location>
        <begin position="25"/>
        <end position="42"/>
    </location>
</feature>
<dbReference type="RefSeq" id="WP_161448397.1">
    <property type="nucleotide sequence ID" value="NZ_WYDN01000005.1"/>
</dbReference>
<reference evidence="3 4" key="1">
    <citation type="submission" date="2020-01" db="EMBL/GenBank/DDBJ databases">
        <title>Glutamicibacter soli M275.</title>
        <authorList>
            <person name="Meng X."/>
        </authorList>
    </citation>
    <scope>NUCLEOTIDE SEQUENCE [LARGE SCALE GENOMIC DNA]</scope>
    <source>
        <strain evidence="3 4">M275</strain>
    </source>
</reference>
<sequence length="285" mass="30425">MNSGNQNTEKQHAGINKPKKKWPKWTIAGAITVTALLVGILADSSTLWTNIFGSSDSQSAVTQRQASQSSPATQASATTPSEADNTLSSLSSGDFGEGCFLAEQGNLKRIACDSPHNAEIFESAQSCNQQTLVKYLGGVPGVDVLRQGLEITEVSGKGCMLTLPPEIQLTTTSAMFLASKNSEFMRLCYDAKTNSDVGCDEIHTAEVVKTYAPESTEMANCLEAAERYLGISRTNFTAQLTVEPQDSNDSRRCMVAAKGDNILTATLRDISNSSLPIAADDGIRN</sequence>
<organism evidence="3 4">
    <name type="scientific">Glutamicibacter soli</name>
    <dbReference type="NCBI Taxonomy" id="453836"/>
    <lineage>
        <taxon>Bacteria</taxon>
        <taxon>Bacillati</taxon>
        <taxon>Actinomycetota</taxon>
        <taxon>Actinomycetes</taxon>
        <taxon>Micrococcales</taxon>
        <taxon>Micrococcaceae</taxon>
        <taxon>Glutamicibacter</taxon>
    </lineage>
</organism>